<dbReference type="SMART" id="SM00028">
    <property type="entry name" value="TPR"/>
    <property type="match status" value="9"/>
</dbReference>
<evidence type="ECO:0000256" key="3">
    <source>
        <dbReference type="SAM" id="SignalP"/>
    </source>
</evidence>
<dbReference type="Pfam" id="PF13424">
    <property type="entry name" value="TPR_12"/>
    <property type="match status" value="3"/>
</dbReference>
<comment type="caution">
    <text evidence="4">The sequence shown here is derived from an EMBL/GenBank/DDBJ whole genome shotgun (WGS) entry which is preliminary data.</text>
</comment>
<dbReference type="RefSeq" id="WP_131186170.1">
    <property type="nucleotide sequence ID" value="NZ_QJUO01000050.1"/>
</dbReference>
<dbReference type="SUPFAM" id="SSF48452">
    <property type="entry name" value="TPR-like"/>
    <property type="match status" value="3"/>
</dbReference>
<organism evidence="4 5">
    <name type="scientific">Stutzerimonas kirkiae</name>
    <dbReference type="NCBI Taxonomy" id="2211392"/>
    <lineage>
        <taxon>Bacteria</taxon>
        <taxon>Pseudomonadati</taxon>
        <taxon>Pseudomonadota</taxon>
        <taxon>Gammaproteobacteria</taxon>
        <taxon>Pseudomonadales</taxon>
        <taxon>Pseudomonadaceae</taxon>
        <taxon>Stutzerimonas</taxon>
    </lineage>
</organism>
<feature type="chain" id="PRO_5020683935" evidence="3">
    <location>
        <begin position="21"/>
        <end position="443"/>
    </location>
</feature>
<dbReference type="InterPro" id="IPR011990">
    <property type="entry name" value="TPR-like_helical_dom_sf"/>
</dbReference>
<evidence type="ECO:0000256" key="1">
    <source>
        <dbReference type="ARBA" id="ARBA00022737"/>
    </source>
</evidence>
<dbReference type="PANTHER" id="PTHR45641:SF19">
    <property type="entry name" value="NEPHROCYSTIN-3"/>
    <property type="match status" value="1"/>
</dbReference>
<protein>
    <submittedName>
        <fullName evidence="4">Uncharacterized protein</fullName>
    </submittedName>
</protein>
<name>A0A4Q9R9I8_9GAMM</name>
<evidence type="ECO:0000256" key="2">
    <source>
        <dbReference type="ARBA" id="ARBA00022803"/>
    </source>
</evidence>
<keyword evidence="1" id="KW-0677">Repeat</keyword>
<reference evidence="4 5" key="1">
    <citation type="submission" date="2018-06" db="EMBL/GenBank/DDBJ databases">
        <title>Three novel Pseudomonas species isolated from symptomatic oak.</title>
        <authorList>
            <person name="Bueno-Gonzalez V."/>
            <person name="Brady C."/>
        </authorList>
    </citation>
    <scope>NUCLEOTIDE SEQUENCE [LARGE SCALE GENOMIC DNA]</scope>
    <source>
        <strain evidence="4 5">P17C</strain>
    </source>
</reference>
<gene>
    <name evidence="4" type="ORF">DNJ96_08640</name>
</gene>
<keyword evidence="2" id="KW-0802">TPR repeat</keyword>
<accession>A0A4Q9R9I8</accession>
<dbReference type="Pfam" id="PF13176">
    <property type="entry name" value="TPR_7"/>
    <property type="match status" value="1"/>
</dbReference>
<feature type="signal peptide" evidence="3">
    <location>
        <begin position="1"/>
        <end position="20"/>
    </location>
</feature>
<sequence length="443" mass="48885">MRFPQLALALSLMFPLSLAAADWRQLQLQASQALQDGRLDEALELARQALDEAQHSHGKESAHSASSLNDLALIESERGNHTQALELIGGAVAIATKALGPEHDNTLALLLNQGLLAQAAGNHPQAMDALQRYLDIQRHRKDADAPSRLKALGALGHSYLASGQYPAAERSARQALAILAGQEPPDPLWQAASLDDLAQALLRQDRRQAAIEALQQALALRREALGDDGEVATSLERLARQYEAQGRHEETLSLRRQALAILEKHAPDSLDIAQHLNELAMQHYRREEYAQAAPLFQRSLAIVQRQKGENSIEAAILIASLGRLKQSQGDEKGAWELFERSLAIHRDNPSQPLYRAQALSDRGLLNYRKRRLREAEADFLEAQALLEDLYGHDSPELLPILNNLLVLYQNQRQSAKAAPYARRIRELGKHERSGLPGTVSTAA</sequence>
<dbReference type="Proteomes" id="UP000292639">
    <property type="component" value="Unassembled WGS sequence"/>
</dbReference>
<keyword evidence="3" id="KW-0732">Signal</keyword>
<dbReference type="PANTHER" id="PTHR45641">
    <property type="entry name" value="TETRATRICOPEPTIDE REPEAT PROTEIN (AFU_ORTHOLOGUE AFUA_6G03870)"/>
    <property type="match status" value="1"/>
</dbReference>
<dbReference type="InterPro" id="IPR019734">
    <property type="entry name" value="TPR_rpt"/>
</dbReference>
<proteinExistence type="predicted"/>
<dbReference type="AlphaFoldDB" id="A0A4Q9R9I8"/>
<evidence type="ECO:0000313" key="5">
    <source>
        <dbReference type="Proteomes" id="UP000292639"/>
    </source>
</evidence>
<keyword evidence="5" id="KW-1185">Reference proteome</keyword>
<evidence type="ECO:0000313" key="4">
    <source>
        <dbReference type="EMBL" id="TBU97356.1"/>
    </source>
</evidence>
<dbReference type="Gene3D" id="1.25.40.10">
    <property type="entry name" value="Tetratricopeptide repeat domain"/>
    <property type="match status" value="3"/>
</dbReference>
<dbReference type="EMBL" id="QJUP01000009">
    <property type="protein sequence ID" value="TBU97356.1"/>
    <property type="molecule type" value="Genomic_DNA"/>
</dbReference>